<evidence type="ECO:0000313" key="1">
    <source>
        <dbReference type="EMBL" id="KAK6135764.1"/>
    </source>
</evidence>
<comment type="caution">
    <text evidence="1">The sequence shown here is derived from an EMBL/GenBank/DDBJ whole genome shotgun (WGS) entry which is preliminary data.</text>
</comment>
<proteinExistence type="predicted"/>
<organism evidence="1 2">
    <name type="scientific">Rehmannia glutinosa</name>
    <name type="common">Chinese foxglove</name>
    <dbReference type="NCBI Taxonomy" id="99300"/>
    <lineage>
        <taxon>Eukaryota</taxon>
        <taxon>Viridiplantae</taxon>
        <taxon>Streptophyta</taxon>
        <taxon>Embryophyta</taxon>
        <taxon>Tracheophyta</taxon>
        <taxon>Spermatophyta</taxon>
        <taxon>Magnoliopsida</taxon>
        <taxon>eudicotyledons</taxon>
        <taxon>Gunneridae</taxon>
        <taxon>Pentapetalae</taxon>
        <taxon>asterids</taxon>
        <taxon>lamiids</taxon>
        <taxon>Lamiales</taxon>
        <taxon>Orobanchaceae</taxon>
        <taxon>Rehmannieae</taxon>
        <taxon>Rehmannia</taxon>
    </lineage>
</organism>
<accession>A0ABR0VNT9</accession>
<name>A0ABR0VNT9_REHGL</name>
<gene>
    <name evidence="1" type="ORF">DH2020_030459</name>
</gene>
<evidence type="ECO:0008006" key="3">
    <source>
        <dbReference type="Google" id="ProtNLM"/>
    </source>
</evidence>
<sequence length="493" mass="56262">MAFSSFPDVFSWIDQNLHSTNNNNSINLCPSFQSQPSLKLSINASKNSYFSLSIFADYNLPIFLWTSKKIPLKSKHDIDHETYNILLGNFIDDVLKYSSYKCPYSLKNTYNNSQNNLKDIFNFSFLSLTFIICIYEAPKDLRASCLDILKDQFACPKSRGVSKVLMRLLGSNTEEQWMRSMNLAITNWISELQAANVPIKTPSPLFSYSFSTFGLWKVQLYCPVIAMNVEKSSGPNNNIRDDRLLFSLNYHQLEGVIQLNYRVIVQEKWIDVMVNTDNIRCDVVKLLKDTLMNERGAGTSEKHFPSRISLQITPTTQSNVISISVAKSSENHPMEIGVEKGIEASFDPPTAIGLHFSAGETITTSLKPWKFEQSVYGNTANLNWFLHDSVDGREVFSSKPSKLALLHPKAWFKNRYSNANRPFTRQGGVIFAGDEYGEGVSWKVDRGCMGGGGVMEWEIKGWIWVTYWPNKHRTFYTETRKLEFREVVHLTLV</sequence>
<protein>
    <recommendedName>
        <fullName evidence="3">Neuronal PAS domain protein</fullName>
    </recommendedName>
</protein>
<evidence type="ECO:0000313" key="2">
    <source>
        <dbReference type="Proteomes" id="UP001318860"/>
    </source>
</evidence>
<dbReference type="EMBL" id="JABTTQ020001067">
    <property type="protein sequence ID" value="KAK6135764.1"/>
    <property type="molecule type" value="Genomic_DNA"/>
</dbReference>
<reference evidence="1 2" key="1">
    <citation type="journal article" date="2021" name="Comput. Struct. Biotechnol. J.">
        <title>De novo genome assembly of the potent medicinal plant Rehmannia glutinosa using nanopore technology.</title>
        <authorList>
            <person name="Ma L."/>
            <person name="Dong C."/>
            <person name="Song C."/>
            <person name="Wang X."/>
            <person name="Zheng X."/>
            <person name="Niu Y."/>
            <person name="Chen S."/>
            <person name="Feng W."/>
        </authorList>
    </citation>
    <scope>NUCLEOTIDE SEQUENCE [LARGE SCALE GENOMIC DNA]</scope>
    <source>
        <strain evidence="1">DH-2019</strain>
    </source>
</reference>
<dbReference type="Proteomes" id="UP001318860">
    <property type="component" value="Unassembled WGS sequence"/>
</dbReference>
<dbReference type="PANTHER" id="PTHR31439:SF4">
    <property type="entry name" value="NEURONAL PAS DOMAIN PROTEIN"/>
    <property type="match status" value="1"/>
</dbReference>
<dbReference type="PANTHER" id="PTHR31439">
    <property type="entry name" value="EXPRESSED PROTEIN"/>
    <property type="match status" value="1"/>
</dbReference>
<keyword evidence="2" id="KW-1185">Reference proteome</keyword>